<gene>
    <name evidence="1" type="ORF">PPTS312_44120</name>
</gene>
<dbReference type="AlphaFoldDB" id="A0A7U6RDS6"/>
<name>A0A7U6RDS6_PSEPU</name>
<dbReference type="EMBL" id="AP022324">
    <property type="protein sequence ID" value="BBU46497.1"/>
    <property type="molecule type" value="Genomic_DNA"/>
</dbReference>
<dbReference type="Proteomes" id="UP000464661">
    <property type="component" value="Chromosome"/>
</dbReference>
<dbReference type="RefSeq" id="WP_161990085.1">
    <property type="nucleotide sequence ID" value="NZ_AP022324.1"/>
</dbReference>
<accession>A0A7U6RDS6</accession>
<sequence>MKAFWNALRVTAARWRAKNEEYRGGIVMIWEGEVYAWKDEVRDPQCERPGVFAVDEEGQIFIAVGGDDYNGAERWVVKQPAVDNCSGSS</sequence>
<evidence type="ECO:0000313" key="1">
    <source>
        <dbReference type="EMBL" id="BBU46497.1"/>
    </source>
</evidence>
<protein>
    <recommendedName>
        <fullName evidence="3">Antirestriction protein ArdR</fullName>
    </recommendedName>
</protein>
<evidence type="ECO:0000313" key="2">
    <source>
        <dbReference type="Proteomes" id="UP000464661"/>
    </source>
</evidence>
<organism evidence="1 2">
    <name type="scientific">Pseudomonas putida</name>
    <name type="common">Arthrobacter siderocapsulatus</name>
    <dbReference type="NCBI Taxonomy" id="303"/>
    <lineage>
        <taxon>Bacteria</taxon>
        <taxon>Pseudomonadati</taxon>
        <taxon>Pseudomonadota</taxon>
        <taxon>Gammaproteobacteria</taxon>
        <taxon>Pseudomonadales</taxon>
        <taxon>Pseudomonadaceae</taxon>
        <taxon>Pseudomonas</taxon>
    </lineage>
</organism>
<evidence type="ECO:0008006" key="3">
    <source>
        <dbReference type="Google" id="ProtNLM"/>
    </source>
</evidence>
<proteinExistence type="predicted"/>
<reference evidence="1 2" key="1">
    <citation type="submission" date="2020-01" db="EMBL/GenBank/DDBJ databases">
        <title>Complete Genome Sequence of Pseudomonas putida Strain TS312, Harboring the HdtS type N-acyl-homoserine Lactone Synthase, Isolated from a Paper Mill.</title>
        <authorList>
            <person name="Hosoe A."/>
            <person name="Suenaga T."/>
            <person name="Sugi T."/>
            <person name="Izumi T."/>
            <person name="Nagai N."/>
            <person name="Terada A."/>
        </authorList>
    </citation>
    <scope>NUCLEOTIDE SEQUENCE [LARGE SCALE GENOMIC DNA]</scope>
    <source>
        <strain evidence="1 2">TS312</strain>
    </source>
</reference>